<dbReference type="OrthoDB" id="512667at2759"/>
<sequence length="100" mass="11240">MTIVNIWGTHVRMSVNPEFLLEGAIECSFSYKGQVCKNRTKKFFSKLAYLKGLVIIRCPSCQSLHLIADNLGWIKGKTSDVTSKDKRTTRGEQKCVLGCL</sequence>
<dbReference type="PROSITE" id="PS51501">
    <property type="entry name" value="ZF_DNL"/>
    <property type="match status" value="1"/>
</dbReference>
<evidence type="ECO:0000256" key="2">
    <source>
        <dbReference type="ARBA" id="ARBA00022771"/>
    </source>
</evidence>
<keyword evidence="7" id="KW-1185">Reference proteome</keyword>
<gene>
    <name evidence="6" type="ORF">HNAJ_LOCUS10082</name>
</gene>
<evidence type="ECO:0000256" key="1">
    <source>
        <dbReference type="ARBA" id="ARBA00022723"/>
    </source>
</evidence>
<evidence type="ECO:0000313" key="7">
    <source>
        <dbReference type="Proteomes" id="UP000278807"/>
    </source>
</evidence>
<accession>A0A3P7TIC0</accession>
<dbReference type="AlphaFoldDB" id="A0A3P7TIC0"/>
<dbReference type="PANTHER" id="PTHR20922">
    <property type="entry name" value="DNL-TYPE ZINC FINGER PROTEIN"/>
    <property type="match status" value="1"/>
</dbReference>
<evidence type="ECO:0000256" key="3">
    <source>
        <dbReference type="ARBA" id="ARBA00022833"/>
    </source>
</evidence>
<dbReference type="GO" id="GO:0030150">
    <property type="term" value="P:protein import into mitochondrial matrix"/>
    <property type="evidence" value="ECO:0007669"/>
    <property type="project" value="TreeGrafter"/>
</dbReference>
<keyword evidence="3" id="KW-0862">Zinc</keyword>
<evidence type="ECO:0000256" key="4">
    <source>
        <dbReference type="PROSITE-ProRule" id="PRU00834"/>
    </source>
</evidence>
<dbReference type="GO" id="GO:0005739">
    <property type="term" value="C:mitochondrion"/>
    <property type="evidence" value="ECO:0007669"/>
    <property type="project" value="TreeGrafter"/>
</dbReference>
<proteinExistence type="predicted"/>
<evidence type="ECO:0000259" key="5">
    <source>
        <dbReference type="PROSITE" id="PS51501"/>
    </source>
</evidence>
<name>A0A3P7TIC0_RODNA</name>
<dbReference type="GO" id="GO:0051087">
    <property type="term" value="F:protein-folding chaperone binding"/>
    <property type="evidence" value="ECO:0007669"/>
    <property type="project" value="TreeGrafter"/>
</dbReference>
<dbReference type="GO" id="GO:0050821">
    <property type="term" value="P:protein stabilization"/>
    <property type="evidence" value="ECO:0007669"/>
    <property type="project" value="TreeGrafter"/>
</dbReference>
<keyword evidence="2 4" id="KW-0863">Zinc-finger</keyword>
<dbReference type="EMBL" id="UZAE01012874">
    <property type="protein sequence ID" value="VDO07133.1"/>
    <property type="molecule type" value="Genomic_DNA"/>
</dbReference>
<dbReference type="InterPro" id="IPR007853">
    <property type="entry name" value="Znf_DNL-typ"/>
</dbReference>
<dbReference type="Pfam" id="PF05180">
    <property type="entry name" value="zf-DNL"/>
    <property type="match status" value="1"/>
</dbReference>
<reference evidence="6 7" key="1">
    <citation type="submission" date="2018-11" db="EMBL/GenBank/DDBJ databases">
        <authorList>
            <consortium name="Pathogen Informatics"/>
        </authorList>
    </citation>
    <scope>NUCLEOTIDE SEQUENCE [LARGE SCALE GENOMIC DNA]</scope>
</reference>
<protein>
    <recommendedName>
        <fullName evidence="5">DNL-type domain-containing protein</fullName>
    </recommendedName>
</protein>
<evidence type="ECO:0000313" key="6">
    <source>
        <dbReference type="EMBL" id="VDO07133.1"/>
    </source>
</evidence>
<dbReference type="InterPro" id="IPR024158">
    <property type="entry name" value="Mt_import_TIM15"/>
</dbReference>
<dbReference type="PANTHER" id="PTHR20922:SF13">
    <property type="entry name" value="DNL-TYPE ZINC FINGER PROTEIN"/>
    <property type="match status" value="1"/>
</dbReference>
<dbReference type="GO" id="GO:0006457">
    <property type="term" value="P:protein folding"/>
    <property type="evidence" value="ECO:0007669"/>
    <property type="project" value="TreeGrafter"/>
</dbReference>
<organism evidence="6 7">
    <name type="scientific">Rodentolepis nana</name>
    <name type="common">Dwarf tapeworm</name>
    <name type="synonym">Hymenolepis nana</name>
    <dbReference type="NCBI Taxonomy" id="102285"/>
    <lineage>
        <taxon>Eukaryota</taxon>
        <taxon>Metazoa</taxon>
        <taxon>Spiralia</taxon>
        <taxon>Lophotrochozoa</taxon>
        <taxon>Platyhelminthes</taxon>
        <taxon>Cestoda</taxon>
        <taxon>Eucestoda</taxon>
        <taxon>Cyclophyllidea</taxon>
        <taxon>Hymenolepididae</taxon>
        <taxon>Rodentolepis</taxon>
    </lineage>
</organism>
<dbReference type="GO" id="GO:0008270">
    <property type="term" value="F:zinc ion binding"/>
    <property type="evidence" value="ECO:0007669"/>
    <property type="project" value="UniProtKB-KW"/>
</dbReference>
<feature type="domain" description="DNL-type" evidence="5">
    <location>
        <begin position="22"/>
        <end position="100"/>
    </location>
</feature>
<dbReference type="Proteomes" id="UP000278807">
    <property type="component" value="Unassembled WGS sequence"/>
</dbReference>
<keyword evidence="1" id="KW-0479">Metal-binding</keyword>